<feature type="region of interest" description="Disordered" evidence="1">
    <location>
        <begin position="1"/>
        <end position="21"/>
    </location>
</feature>
<dbReference type="AlphaFoldDB" id="A0A1X7UU06"/>
<protein>
    <submittedName>
        <fullName evidence="2">Uncharacterized protein</fullName>
    </submittedName>
</protein>
<evidence type="ECO:0000313" key="2">
    <source>
        <dbReference type="EnsemblMetazoa" id="Aqu2.1.31009_001"/>
    </source>
</evidence>
<name>A0A1X7UU06_AMPQE</name>
<evidence type="ECO:0000256" key="1">
    <source>
        <dbReference type="SAM" id="MobiDB-lite"/>
    </source>
</evidence>
<accession>A0A1X7UU06</accession>
<feature type="region of interest" description="Disordered" evidence="1">
    <location>
        <begin position="80"/>
        <end position="104"/>
    </location>
</feature>
<organism evidence="2">
    <name type="scientific">Amphimedon queenslandica</name>
    <name type="common">Sponge</name>
    <dbReference type="NCBI Taxonomy" id="400682"/>
    <lineage>
        <taxon>Eukaryota</taxon>
        <taxon>Metazoa</taxon>
        <taxon>Porifera</taxon>
        <taxon>Demospongiae</taxon>
        <taxon>Heteroscleromorpha</taxon>
        <taxon>Haplosclerida</taxon>
        <taxon>Niphatidae</taxon>
        <taxon>Amphimedon</taxon>
    </lineage>
</organism>
<dbReference type="InParanoid" id="A0A1X7UU06"/>
<sequence>MMRASAFERYRKDRKRERGTVRESDEYIIEQLNCIIEIKNNKIEKLRRKEFPAPKVTMNVCVCVYACVLKRKKTLKDKMHASTTCKKNKIRPKTQSIPWRDHKA</sequence>
<dbReference type="EnsemblMetazoa" id="Aqu2.1.31009_001">
    <property type="protein sequence ID" value="Aqu2.1.31009_001"/>
    <property type="gene ID" value="Aqu2.1.31009"/>
</dbReference>
<reference evidence="2" key="1">
    <citation type="submission" date="2017-05" db="UniProtKB">
        <authorList>
            <consortium name="EnsemblMetazoa"/>
        </authorList>
    </citation>
    <scope>IDENTIFICATION</scope>
</reference>
<proteinExistence type="predicted"/>